<proteinExistence type="predicted"/>
<dbReference type="Pfam" id="PF10551">
    <property type="entry name" value="MULE"/>
    <property type="match status" value="1"/>
</dbReference>
<gene>
    <name evidence="2" type="ORF">Ahy_B05g078884</name>
</gene>
<sequence>MCNKLPSVVVTDGDDAIIAAVTEVFPSATHRLCAWHLQKNVTSNGNEQMFRDLFSRWLYADMSIDEFEAEWAEAADEYGCTKKERCGRMHTFATSSVLGLVPHRDARKFLSSKHTILELVQNLELVLREYQNNEMVA</sequence>
<dbReference type="Proteomes" id="UP000289738">
    <property type="component" value="Chromosome B05"/>
</dbReference>
<dbReference type="AlphaFoldDB" id="A0A444Z8C0"/>
<keyword evidence="3" id="KW-1185">Reference proteome</keyword>
<feature type="domain" description="MULE transposase" evidence="1">
    <location>
        <begin position="4"/>
        <end position="40"/>
    </location>
</feature>
<organism evidence="2 3">
    <name type="scientific">Arachis hypogaea</name>
    <name type="common">Peanut</name>
    <dbReference type="NCBI Taxonomy" id="3818"/>
    <lineage>
        <taxon>Eukaryota</taxon>
        <taxon>Viridiplantae</taxon>
        <taxon>Streptophyta</taxon>
        <taxon>Embryophyta</taxon>
        <taxon>Tracheophyta</taxon>
        <taxon>Spermatophyta</taxon>
        <taxon>Magnoliopsida</taxon>
        <taxon>eudicotyledons</taxon>
        <taxon>Gunneridae</taxon>
        <taxon>Pentapetalae</taxon>
        <taxon>rosids</taxon>
        <taxon>fabids</taxon>
        <taxon>Fabales</taxon>
        <taxon>Fabaceae</taxon>
        <taxon>Papilionoideae</taxon>
        <taxon>50 kb inversion clade</taxon>
        <taxon>dalbergioids sensu lato</taxon>
        <taxon>Dalbergieae</taxon>
        <taxon>Pterocarpus clade</taxon>
        <taxon>Arachis</taxon>
    </lineage>
</organism>
<accession>A0A444Z8C0</accession>
<dbReference type="PANTHER" id="PTHR47718:SF17">
    <property type="entry name" value="PROTEIN FAR1-RELATED SEQUENCE 5-LIKE"/>
    <property type="match status" value="1"/>
</dbReference>
<dbReference type="InterPro" id="IPR018289">
    <property type="entry name" value="MULE_transposase_dom"/>
</dbReference>
<evidence type="ECO:0000259" key="1">
    <source>
        <dbReference type="Pfam" id="PF10551"/>
    </source>
</evidence>
<protein>
    <recommendedName>
        <fullName evidence="1">MULE transposase domain-containing protein</fullName>
    </recommendedName>
</protein>
<dbReference type="STRING" id="3818.A0A444Z8C0"/>
<dbReference type="PANTHER" id="PTHR47718">
    <property type="entry name" value="OS01G0519700 PROTEIN"/>
    <property type="match status" value="1"/>
</dbReference>
<comment type="caution">
    <text evidence="2">The sequence shown here is derived from an EMBL/GenBank/DDBJ whole genome shotgun (WGS) entry which is preliminary data.</text>
</comment>
<name>A0A444Z8C0_ARAHY</name>
<dbReference type="EMBL" id="SDMP01000015">
    <property type="protein sequence ID" value="RYR10433.1"/>
    <property type="molecule type" value="Genomic_DNA"/>
</dbReference>
<evidence type="ECO:0000313" key="3">
    <source>
        <dbReference type="Proteomes" id="UP000289738"/>
    </source>
</evidence>
<reference evidence="2 3" key="1">
    <citation type="submission" date="2019-01" db="EMBL/GenBank/DDBJ databases">
        <title>Sequencing of cultivated peanut Arachis hypogaea provides insights into genome evolution and oil improvement.</title>
        <authorList>
            <person name="Chen X."/>
        </authorList>
    </citation>
    <scope>NUCLEOTIDE SEQUENCE [LARGE SCALE GENOMIC DNA]</scope>
    <source>
        <strain evidence="3">cv. Fuhuasheng</strain>
        <tissue evidence="2">Leaves</tissue>
    </source>
</reference>
<evidence type="ECO:0000313" key="2">
    <source>
        <dbReference type="EMBL" id="RYR10433.1"/>
    </source>
</evidence>